<dbReference type="STRING" id="178035.A0A154PJI9"/>
<dbReference type="Proteomes" id="UP000076502">
    <property type="component" value="Unassembled WGS sequence"/>
</dbReference>
<dbReference type="InterPro" id="IPR050309">
    <property type="entry name" value="Type-B_Carboxylest/Lipase"/>
</dbReference>
<dbReference type="PROSITE" id="PS00122">
    <property type="entry name" value="CARBOXYLESTERASE_B_1"/>
    <property type="match status" value="1"/>
</dbReference>
<keyword evidence="4" id="KW-1015">Disulfide bond</keyword>
<dbReference type="PANTHER" id="PTHR11559">
    <property type="entry name" value="CARBOXYLESTERASE"/>
    <property type="match status" value="1"/>
</dbReference>
<dbReference type="ESTHER" id="9hyme-a0a154pji9">
    <property type="family name" value="Carb_B_Arthropoda"/>
</dbReference>
<dbReference type="Pfam" id="PF00135">
    <property type="entry name" value="COesterase"/>
    <property type="match status" value="2"/>
</dbReference>
<comment type="similarity">
    <text evidence="1 6">Belongs to the type-B carboxylesterase/lipase family.</text>
</comment>
<feature type="domain" description="Carboxylesterase type B" evidence="7">
    <location>
        <begin position="3"/>
        <end position="245"/>
    </location>
</feature>
<evidence type="ECO:0000256" key="6">
    <source>
        <dbReference type="RuleBase" id="RU361235"/>
    </source>
</evidence>
<organism evidence="8 9">
    <name type="scientific">Dufourea novaeangliae</name>
    <name type="common">Sweat bee</name>
    <dbReference type="NCBI Taxonomy" id="178035"/>
    <lineage>
        <taxon>Eukaryota</taxon>
        <taxon>Metazoa</taxon>
        <taxon>Ecdysozoa</taxon>
        <taxon>Arthropoda</taxon>
        <taxon>Hexapoda</taxon>
        <taxon>Insecta</taxon>
        <taxon>Pterygota</taxon>
        <taxon>Neoptera</taxon>
        <taxon>Endopterygota</taxon>
        <taxon>Hymenoptera</taxon>
        <taxon>Apocrita</taxon>
        <taxon>Aculeata</taxon>
        <taxon>Apoidea</taxon>
        <taxon>Anthophila</taxon>
        <taxon>Halictidae</taxon>
        <taxon>Rophitinae</taxon>
        <taxon>Dufourea</taxon>
    </lineage>
</organism>
<dbReference type="AlphaFoldDB" id="A0A154PJI9"/>
<keyword evidence="2" id="KW-0719">Serine esterase</keyword>
<evidence type="ECO:0000256" key="4">
    <source>
        <dbReference type="ARBA" id="ARBA00023157"/>
    </source>
</evidence>
<proteinExistence type="inferred from homology"/>
<evidence type="ECO:0000313" key="9">
    <source>
        <dbReference type="Proteomes" id="UP000076502"/>
    </source>
</evidence>
<feature type="domain" description="Carboxylesterase type B" evidence="7">
    <location>
        <begin position="254"/>
        <end position="488"/>
    </location>
</feature>
<reference evidence="8 9" key="1">
    <citation type="submission" date="2015-07" db="EMBL/GenBank/DDBJ databases">
        <title>The genome of Dufourea novaeangliae.</title>
        <authorList>
            <person name="Pan H."/>
            <person name="Kapheim K."/>
        </authorList>
    </citation>
    <scope>NUCLEOTIDE SEQUENCE [LARGE SCALE GENOMIC DNA]</scope>
    <source>
        <strain evidence="8">0120121106</strain>
        <tissue evidence="8">Whole body</tissue>
    </source>
</reference>
<evidence type="ECO:0000256" key="1">
    <source>
        <dbReference type="ARBA" id="ARBA00005964"/>
    </source>
</evidence>
<dbReference type="GO" id="GO:0052689">
    <property type="term" value="F:carboxylic ester hydrolase activity"/>
    <property type="evidence" value="ECO:0007669"/>
    <property type="project" value="UniProtKB-KW"/>
</dbReference>
<evidence type="ECO:0000313" key="8">
    <source>
        <dbReference type="EMBL" id="KZC12051.1"/>
    </source>
</evidence>
<name>A0A154PJI9_DUFNO</name>
<dbReference type="OrthoDB" id="19653at2759"/>
<sequence>MNEPVVTVKQGKLRGGIQKSVLGSSFIAFHEIPFAAPPIGELRFKDPQPPAPWTDIKDTGKATEKRCPQMKEVKPHDVIGEEDCLYLNVYTNSLSECKPVMFWIHGGAFLTGTGSFKDKRPDYLLAKDVVVVSANYRLGAFGFLNLGHKAAAGNQGLKDLIAALEWVKENIANFGGDPNNVTIFGGSAGAALSQALTMSPRAQGLFHKAILQSGLLTCPWSINQSLPERGFRLAGILGKDSNDPEEETNGFCLPFGLNIDDIADNPVLPLPIEELLMNDVNIPIVVGYSSHESLMFIKDKSQKTMKHFDTYLLAHVKQLAMLKKLSPEDTETLLKTVRDSYFDGQSITTDKVDGLVRLIGDIYFGIPAKLYVEDRVKRTNAPTYFYVYSYVGTQKTHTDLLVERVTKGASHVDEMAYLFYLPPAKIGDPEPPAVGTKDRTISERITTLWTNVGKTGNPTPSLDDYIKIIWEPASKDKLQYLDIGEESQLLPVEPHILSSI</sequence>
<dbReference type="EMBL" id="KQ434938">
    <property type="protein sequence ID" value="KZC12051.1"/>
    <property type="molecule type" value="Genomic_DNA"/>
</dbReference>
<keyword evidence="9" id="KW-1185">Reference proteome</keyword>
<dbReference type="Gene3D" id="3.40.50.1820">
    <property type="entry name" value="alpha/beta hydrolase"/>
    <property type="match status" value="1"/>
</dbReference>
<dbReference type="SUPFAM" id="SSF53474">
    <property type="entry name" value="alpha/beta-Hydrolases"/>
    <property type="match status" value="1"/>
</dbReference>
<protein>
    <recommendedName>
        <fullName evidence="6">Carboxylic ester hydrolase</fullName>
        <ecNumber evidence="6">3.1.1.-</ecNumber>
    </recommendedName>
</protein>
<dbReference type="InterPro" id="IPR002018">
    <property type="entry name" value="CarbesteraseB"/>
</dbReference>
<evidence type="ECO:0000256" key="5">
    <source>
        <dbReference type="ARBA" id="ARBA00023180"/>
    </source>
</evidence>
<evidence type="ECO:0000259" key="7">
    <source>
        <dbReference type="Pfam" id="PF00135"/>
    </source>
</evidence>
<dbReference type="InterPro" id="IPR019826">
    <property type="entry name" value="Carboxylesterase_B_AS"/>
</dbReference>
<accession>A0A154PJI9</accession>
<keyword evidence="5" id="KW-0325">Glycoprotein</keyword>
<gene>
    <name evidence="8" type="ORF">WN55_03132</name>
</gene>
<evidence type="ECO:0000256" key="3">
    <source>
        <dbReference type="ARBA" id="ARBA00022801"/>
    </source>
</evidence>
<evidence type="ECO:0000256" key="2">
    <source>
        <dbReference type="ARBA" id="ARBA00022487"/>
    </source>
</evidence>
<dbReference type="InterPro" id="IPR029058">
    <property type="entry name" value="AB_hydrolase_fold"/>
</dbReference>
<dbReference type="EC" id="3.1.1.-" evidence="6"/>
<keyword evidence="3 6" id="KW-0378">Hydrolase</keyword>